<reference evidence="2 3" key="1">
    <citation type="journal article" date="2023" name="Plants (Basel)">
        <title>Bridging the Gap: Combining Genomics and Transcriptomics Approaches to Understand Stylosanthes scabra, an Orphan Legume from the Brazilian Caatinga.</title>
        <authorList>
            <person name="Ferreira-Neto J.R.C."/>
            <person name="da Silva M.D."/>
            <person name="Binneck E."/>
            <person name="de Melo N.F."/>
            <person name="da Silva R.H."/>
            <person name="de Melo A.L.T.M."/>
            <person name="Pandolfi V."/>
            <person name="Bustamante F.O."/>
            <person name="Brasileiro-Vidal A.C."/>
            <person name="Benko-Iseppon A.M."/>
        </authorList>
    </citation>
    <scope>NUCLEOTIDE SEQUENCE [LARGE SCALE GENOMIC DNA]</scope>
    <source>
        <tissue evidence="2">Leaves</tissue>
    </source>
</reference>
<sequence>MGVHQIRLTEQRVYMSIDESTCKIASEENQEKKSKSRQLGAWMKAEQIGRRVAQGKKKAEASQQDMENKKEWREKMEEKLMEKLASLAVAEPEPRNGQEIPQQGFKPANTTPNSTSEYMEIICSTAKEIETAINKSEPSPKMIMQKETEKEKQESCTKDQQGKESTEAAKGEQEITAKEEEEGNMMIKETTNNANGEQSTTVRKWRRQAREGKNKKGNLTEDTINHSKRKNKETIDTEEGEEGQKLKKIATDQDGITAEAARQLC</sequence>
<feature type="region of interest" description="Disordered" evidence="1">
    <location>
        <begin position="130"/>
        <end position="265"/>
    </location>
</feature>
<feature type="compositionally biased region" description="Basic and acidic residues" evidence="1">
    <location>
        <begin position="242"/>
        <end position="251"/>
    </location>
</feature>
<evidence type="ECO:0000313" key="3">
    <source>
        <dbReference type="Proteomes" id="UP001341840"/>
    </source>
</evidence>
<feature type="region of interest" description="Disordered" evidence="1">
    <location>
        <begin position="92"/>
        <end position="114"/>
    </location>
</feature>
<feature type="compositionally biased region" description="Polar residues" evidence="1">
    <location>
        <begin position="189"/>
        <end position="202"/>
    </location>
</feature>
<organism evidence="2 3">
    <name type="scientific">Stylosanthes scabra</name>
    <dbReference type="NCBI Taxonomy" id="79078"/>
    <lineage>
        <taxon>Eukaryota</taxon>
        <taxon>Viridiplantae</taxon>
        <taxon>Streptophyta</taxon>
        <taxon>Embryophyta</taxon>
        <taxon>Tracheophyta</taxon>
        <taxon>Spermatophyta</taxon>
        <taxon>Magnoliopsida</taxon>
        <taxon>eudicotyledons</taxon>
        <taxon>Gunneridae</taxon>
        <taxon>Pentapetalae</taxon>
        <taxon>rosids</taxon>
        <taxon>fabids</taxon>
        <taxon>Fabales</taxon>
        <taxon>Fabaceae</taxon>
        <taxon>Papilionoideae</taxon>
        <taxon>50 kb inversion clade</taxon>
        <taxon>dalbergioids sensu lato</taxon>
        <taxon>Dalbergieae</taxon>
        <taxon>Pterocarpus clade</taxon>
        <taxon>Stylosanthes</taxon>
    </lineage>
</organism>
<feature type="region of interest" description="Disordered" evidence="1">
    <location>
        <begin position="26"/>
        <end position="72"/>
    </location>
</feature>
<keyword evidence="3" id="KW-1185">Reference proteome</keyword>
<dbReference type="Proteomes" id="UP001341840">
    <property type="component" value="Unassembled WGS sequence"/>
</dbReference>
<feature type="compositionally biased region" description="Basic and acidic residues" evidence="1">
    <location>
        <begin position="144"/>
        <end position="178"/>
    </location>
</feature>
<proteinExistence type="predicted"/>
<name>A0ABU6SXW1_9FABA</name>
<dbReference type="EMBL" id="JASCZI010062500">
    <property type="protein sequence ID" value="MED6140563.1"/>
    <property type="molecule type" value="Genomic_DNA"/>
</dbReference>
<evidence type="ECO:0000256" key="1">
    <source>
        <dbReference type="SAM" id="MobiDB-lite"/>
    </source>
</evidence>
<comment type="caution">
    <text evidence="2">The sequence shown here is derived from an EMBL/GenBank/DDBJ whole genome shotgun (WGS) entry which is preliminary data.</text>
</comment>
<accession>A0ABU6SXW1</accession>
<protein>
    <submittedName>
        <fullName evidence="2">Uncharacterized protein</fullName>
    </submittedName>
</protein>
<gene>
    <name evidence="2" type="ORF">PIB30_094423</name>
</gene>
<evidence type="ECO:0000313" key="2">
    <source>
        <dbReference type="EMBL" id="MED6140563.1"/>
    </source>
</evidence>